<dbReference type="OrthoDB" id="5288620at2"/>
<evidence type="ECO:0000256" key="3">
    <source>
        <dbReference type="ARBA" id="ARBA00022747"/>
    </source>
</evidence>
<dbReference type="Proteomes" id="UP000094741">
    <property type="component" value="Unassembled WGS sequence"/>
</dbReference>
<evidence type="ECO:0000313" key="5">
    <source>
        <dbReference type="EMBL" id="OEE34983.1"/>
    </source>
</evidence>
<evidence type="ECO:0000256" key="2">
    <source>
        <dbReference type="ARBA" id="ARBA00022679"/>
    </source>
</evidence>
<dbReference type="eggNOG" id="COG0270">
    <property type="taxonomic scope" value="Bacteria"/>
</dbReference>
<reference evidence="5 6" key="1">
    <citation type="journal article" date="2012" name="Science">
        <title>Ecological populations of bacteria act as socially cohesive units of antibiotic production and resistance.</title>
        <authorList>
            <person name="Cordero O.X."/>
            <person name="Wildschutte H."/>
            <person name="Kirkup B."/>
            <person name="Proehl S."/>
            <person name="Ngo L."/>
            <person name="Hussain F."/>
            <person name="Le Roux F."/>
            <person name="Mincer T."/>
            <person name="Polz M.F."/>
        </authorList>
    </citation>
    <scope>NUCLEOTIDE SEQUENCE [LARGE SCALE GENOMIC DNA]</scope>
    <source>
        <strain evidence="5 6">ZF-129</strain>
    </source>
</reference>
<dbReference type="InterPro" id="IPR029063">
    <property type="entry name" value="SAM-dependent_MTases_sf"/>
</dbReference>
<sequence>MSNFITRIHKYSCKHLSNGRARIFIQNSKLLIDAGMPVGTSIETTYSKNRIEVRVVDDGTNTIMDTGRGALLELRNKKTHKSFEGYDNVVITVRKGFIVITLPASIQNVKPCIGRFFDKISNGQPVSYASLFSGVGWLTYFIQSGLSESGVHTEMSFANDSDELTLACNVEGNPVWERASKGAIASSVDLNDLDLNTLEECDIVEVSYPCVNTTKLCEAEYRDLNHPVMGHIFVPLVAALKKMNPCIIIFECSGPFLNSQTYDLIKRSLNNSYRFESTLLKGHPFGDFEDRERSCVVAVPHEFPPLELEKILPSENVVHRELKDIYEKIESDSPLWKKMEHVKNKVSDERLNFKNNVYHGCDTKIATIIASYASPKIGAPMIGHETDDQLQRQITNLEHIRIRRAPRKLSEVLMNVSTGIHPLVSRKGNKSAVHRMCGNGVAPLPWVATGNWLGKKIMSFFKQWKALSYAA</sequence>
<gene>
    <name evidence="5" type="ORF">A1QO_06250</name>
</gene>
<proteinExistence type="predicted"/>
<protein>
    <submittedName>
        <fullName evidence="5">Uncharacterized protein</fullName>
    </submittedName>
</protein>
<dbReference type="AlphaFoldDB" id="A0A1E5BH32"/>
<accession>A0A1E5BH32</accession>
<dbReference type="RefSeq" id="WP_017041572.1">
    <property type="nucleotide sequence ID" value="NZ_AJYQ02000082.1"/>
</dbReference>
<dbReference type="InterPro" id="IPR001525">
    <property type="entry name" value="C5_MeTfrase"/>
</dbReference>
<dbReference type="STRING" id="1187848.A1QO_06250"/>
<dbReference type="SUPFAM" id="SSF53335">
    <property type="entry name" value="S-adenosyl-L-methionine-dependent methyltransferases"/>
    <property type="match status" value="1"/>
</dbReference>
<evidence type="ECO:0000313" key="6">
    <source>
        <dbReference type="Proteomes" id="UP000094741"/>
    </source>
</evidence>
<keyword evidence="3" id="KW-0680">Restriction system</keyword>
<keyword evidence="1" id="KW-0489">Methyltransferase</keyword>
<evidence type="ECO:0000256" key="4">
    <source>
        <dbReference type="ARBA" id="ARBA00047422"/>
    </source>
</evidence>
<name>A0A1E5BH32_9VIBR</name>
<evidence type="ECO:0000256" key="1">
    <source>
        <dbReference type="ARBA" id="ARBA00022603"/>
    </source>
</evidence>
<dbReference type="GO" id="GO:0009307">
    <property type="term" value="P:DNA restriction-modification system"/>
    <property type="evidence" value="ECO:0007669"/>
    <property type="project" value="UniProtKB-KW"/>
</dbReference>
<organism evidence="5 6">
    <name type="scientific">Vibrio genomosp. F10 str. ZF-129</name>
    <dbReference type="NCBI Taxonomy" id="1187848"/>
    <lineage>
        <taxon>Bacteria</taxon>
        <taxon>Pseudomonadati</taxon>
        <taxon>Pseudomonadota</taxon>
        <taxon>Gammaproteobacteria</taxon>
        <taxon>Vibrionales</taxon>
        <taxon>Vibrionaceae</taxon>
        <taxon>Vibrio</taxon>
    </lineage>
</organism>
<dbReference type="GO" id="GO:0003886">
    <property type="term" value="F:DNA (cytosine-5-)-methyltransferase activity"/>
    <property type="evidence" value="ECO:0007669"/>
    <property type="project" value="UniProtKB-EC"/>
</dbReference>
<dbReference type="Pfam" id="PF00145">
    <property type="entry name" value="DNA_methylase"/>
    <property type="match status" value="1"/>
</dbReference>
<comment type="catalytic activity">
    <reaction evidence="4">
        <text>a 2'-deoxycytidine in DNA + S-adenosyl-L-methionine = a 5-methyl-2'-deoxycytidine in DNA + S-adenosyl-L-homocysteine + H(+)</text>
        <dbReference type="Rhea" id="RHEA:13681"/>
        <dbReference type="Rhea" id="RHEA-COMP:11369"/>
        <dbReference type="Rhea" id="RHEA-COMP:11370"/>
        <dbReference type="ChEBI" id="CHEBI:15378"/>
        <dbReference type="ChEBI" id="CHEBI:57856"/>
        <dbReference type="ChEBI" id="CHEBI:59789"/>
        <dbReference type="ChEBI" id="CHEBI:85452"/>
        <dbReference type="ChEBI" id="CHEBI:85454"/>
        <dbReference type="EC" id="2.1.1.37"/>
    </reaction>
</comment>
<dbReference type="GO" id="GO:0032259">
    <property type="term" value="P:methylation"/>
    <property type="evidence" value="ECO:0007669"/>
    <property type="project" value="UniProtKB-KW"/>
</dbReference>
<dbReference type="Gene3D" id="3.40.50.150">
    <property type="entry name" value="Vaccinia Virus protein VP39"/>
    <property type="match status" value="1"/>
</dbReference>
<comment type="caution">
    <text evidence="5">The sequence shown here is derived from an EMBL/GenBank/DDBJ whole genome shotgun (WGS) entry which is preliminary data.</text>
</comment>
<dbReference type="EMBL" id="AJYQ02000082">
    <property type="protein sequence ID" value="OEE34983.1"/>
    <property type="molecule type" value="Genomic_DNA"/>
</dbReference>
<keyword evidence="2" id="KW-0808">Transferase</keyword>